<feature type="transmembrane region" description="Helical" evidence="7">
    <location>
        <begin position="249"/>
        <end position="271"/>
    </location>
</feature>
<evidence type="ECO:0000256" key="7">
    <source>
        <dbReference type="SAM" id="Phobius"/>
    </source>
</evidence>
<keyword evidence="2 7" id="KW-0812">Transmembrane</keyword>
<dbReference type="OrthoDB" id="3903189at2759"/>
<protein>
    <recommendedName>
        <fullName evidence="8">Rhodopsin domain-containing protein</fullName>
    </recommendedName>
</protein>
<feature type="region of interest" description="Disordered" evidence="6">
    <location>
        <begin position="325"/>
        <end position="367"/>
    </location>
</feature>
<feature type="compositionally biased region" description="Basic and acidic residues" evidence="6">
    <location>
        <begin position="344"/>
        <end position="367"/>
    </location>
</feature>
<keyword evidence="3 7" id="KW-1133">Transmembrane helix</keyword>
<dbReference type="Proteomes" id="UP000799440">
    <property type="component" value="Unassembled WGS sequence"/>
</dbReference>
<evidence type="ECO:0000256" key="5">
    <source>
        <dbReference type="ARBA" id="ARBA00038359"/>
    </source>
</evidence>
<dbReference type="AlphaFoldDB" id="A0A6A6UWU5"/>
<dbReference type="EMBL" id="MU006606">
    <property type="protein sequence ID" value="KAF2742625.1"/>
    <property type="molecule type" value="Genomic_DNA"/>
</dbReference>
<feature type="transmembrane region" description="Helical" evidence="7">
    <location>
        <begin position="137"/>
        <end position="158"/>
    </location>
</feature>
<organism evidence="9 10">
    <name type="scientific">Sporormia fimetaria CBS 119925</name>
    <dbReference type="NCBI Taxonomy" id="1340428"/>
    <lineage>
        <taxon>Eukaryota</taxon>
        <taxon>Fungi</taxon>
        <taxon>Dikarya</taxon>
        <taxon>Ascomycota</taxon>
        <taxon>Pezizomycotina</taxon>
        <taxon>Dothideomycetes</taxon>
        <taxon>Pleosporomycetidae</taxon>
        <taxon>Pleosporales</taxon>
        <taxon>Sporormiaceae</taxon>
        <taxon>Sporormia</taxon>
    </lineage>
</organism>
<feature type="transmembrane region" description="Helical" evidence="7">
    <location>
        <begin position="178"/>
        <end position="205"/>
    </location>
</feature>
<keyword evidence="10" id="KW-1185">Reference proteome</keyword>
<evidence type="ECO:0000256" key="4">
    <source>
        <dbReference type="ARBA" id="ARBA00023136"/>
    </source>
</evidence>
<name>A0A6A6UWU5_9PLEO</name>
<dbReference type="InterPro" id="IPR049326">
    <property type="entry name" value="Rhodopsin_dom_fungi"/>
</dbReference>
<dbReference type="PANTHER" id="PTHR33048:SF149">
    <property type="entry name" value="UBID FAMILY DECARBOXYLASE"/>
    <property type="match status" value="1"/>
</dbReference>
<feature type="transmembrane region" description="Helical" evidence="7">
    <location>
        <begin position="217"/>
        <end position="237"/>
    </location>
</feature>
<evidence type="ECO:0000259" key="8">
    <source>
        <dbReference type="Pfam" id="PF20684"/>
    </source>
</evidence>
<feature type="transmembrane region" description="Helical" evidence="7">
    <location>
        <begin position="13"/>
        <end position="30"/>
    </location>
</feature>
<sequence>MGQGFDTAFQKELASQSWTLYGIGMFFILLRSFARYRRVRSFILLAPDDWLMMTLVPFFYTALIVCLNVIATGGGSNLFPPEEFILFNEEDIRERIKGSKIVVISEQAMLNIIWTLKATMLFTFARMTASTSYRRYITYLSLYVAVGWVAIEITFFTACRPFSGYWGMPPPNPQCTTFQHYAMVQAVFNLSSDFGLLGVWGVLLWDLRLGLREKGALGGVFGMGVFVIVAAILTKVYNLSDIYSPTYMLWYVREASVAVYVASLPGIWPLLREHVRFLRSHGSSDTQTPTHHSRAFRSIHGKEAGANITTQDVELACGRVSLGKSRRDSKRSGDGVLGWGGRKGSLDSDERGLNEWDGSSKEGWGKGGLEVHVDRTIEVRRSWDDGRGECEKEGERFEWEGEGAIRAPRVRIEGPDGVVGG</sequence>
<dbReference type="Pfam" id="PF20684">
    <property type="entry name" value="Fung_rhodopsin"/>
    <property type="match status" value="1"/>
</dbReference>
<reference evidence="9" key="1">
    <citation type="journal article" date="2020" name="Stud. Mycol.">
        <title>101 Dothideomycetes genomes: a test case for predicting lifestyles and emergence of pathogens.</title>
        <authorList>
            <person name="Haridas S."/>
            <person name="Albert R."/>
            <person name="Binder M."/>
            <person name="Bloem J."/>
            <person name="Labutti K."/>
            <person name="Salamov A."/>
            <person name="Andreopoulos B."/>
            <person name="Baker S."/>
            <person name="Barry K."/>
            <person name="Bills G."/>
            <person name="Bluhm B."/>
            <person name="Cannon C."/>
            <person name="Castanera R."/>
            <person name="Culley D."/>
            <person name="Daum C."/>
            <person name="Ezra D."/>
            <person name="Gonzalez J."/>
            <person name="Henrissat B."/>
            <person name="Kuo A."/>
            <person name="Liang C."/>
            <person name="Lipzen A."/>
            <person name="Lutzoni F."/>
            <person name="Magnuson J."/>
            <person name="Mondo S."/>
            <person name="Nolan M."/>
            <person name="Ohm R."/>
            <person name="Pangilinan J."/>
            <person name="Park H.-J."/>
            <person name="Ramirez L."/>
            <person name="Alfaro M."/>
            <person name="Sun H."/>
            <person name="Tritt A."/>
            <person name="Yoshinaga Y."/>
            <person name="Zwiers L.-H."/>
            <person name="Turgeon B."/>
            <person name="Goodwin S."/>
            <person name="Spatafora J."/>
            <person name="Crous P."/>
            <person name="Grigoriev I."/>
        </authorList>
    </citation>
    <scope>NUCLEOTIDE SEQUENCE</scope>
    <source>
        <strain evidence="9">CBS 119925</strain>
    </source>
</reference>
<feature type="transmembrane region" description="Helical" evidence="7">
    <location>
        <begin position="50"/>
        <end position="71"/>
    </location>
</feature>
<keyword evidence="4 7" id="KW-0472">Membrane</keyword>
<comment type="subcellular location">
    <subcellularLocation>
        <location evidence="1">Membrane</location>
        <topology evidence="1">Multi-pass membrane protein</topology>
    </subcellularLocation>
</comment>
<gene>
    <name evidence="9" type="ORF">M011DRAFT_490456</name>
</gene>
<evidence type="ECO:0000313" key="10">
    <source>
        <dbReference type="Proteomes" id="UP000799440"/>
    </source>
</evidence>
<evidence type="ECO:0000256" key="2">
    <source>
        <dbReference type="ARBA" id="ARBA00022692"/>
    </source>
</evidence>
<dbReference type="PANTHER" id="PTHR33048">
    <property type="entry name" value="PTH11-LIKE INTEGRAL MEMBRANE PROTEIN (AFU_ORTHOLOGUE AFUA_5G11245)"/>
    <property type="match status" value="1"/>
</dbReference>
<feature type="domain" description="Rhodopsin" evidence="8">
    <location>
        <begin position="34"/>
        <end position="272"/>
    </location>
</feature>
<accession>A0A6A6UWU5</accession>
<evidence type="ECO:0000313" key="9">
    <source>
        <dbReference type="EMBL" id="KAF2742625.1"/>
    </source>
</evidence>
<proteinExistence type="inferred from homology"/>
<dbReference type="InterPro" id="IPR052337">
    <property type="entry name" value="SAT4-like"/>
</dbReference>
<comment type="similarity">
    <text evidence="5">Belongs to the SAT4 family.</text>
</comment>
<evidence type="ECO:0000256" key="3">
    <source>
        <dbReference type="ARBA" id="ARBA00022989"/>
    </source>
</evidence>
<evidence type="ECO:0000256" key="1">
    <source>
        <dbReference type="ARBA" id="ARBA00004141"/>
    </source>
</evidence>
<dbReference type="GO" id="GO:0016020">
    <property type="term" value="C:membrane"/>
    <property type="evidence" value="ECO:0007669"/>
    <property type="project" value="UniProtKB-SubCell"/>
</dbReference>
<evidence type="ECO:0000256" key="6">
    <source>
        <dbReference type="SAM" id="MobiDB-lite"/>
    </source>
</evidence>